<dbReference type="SUPFAM" id="SSF158997">
    <property type="entry name" value="Trm112p-like"/>
    <property type="match status" value="1"/>
</dbReference>
<evidence type="ECO:0000313" key="4">
    <source>
        <dbReference type="EMBL" id="SHL37187.1"/>
    </source>
</evidence>
<dbReference type="GO" id="GO:0005829">
    <property type="term" value="C:cytosol"/>
    <property type="evidence" value="ECO:0007669"/>
    <property type="project" value="TreeGrafter"/>
</dbReference>
<dbReference type="HAMAP" id="MF_01187">
    <property type="entry name" value="UPF0434"/>
    <property type="match status" value="1"/>
</dbReference>
<name>A0A1M7A394_9GAMM</name>
<organism evidence="4 5">
    <name type="scientific">Halomonas cupida</name>
    <dbReference type="NCBI Taxonomy" id="44933"/>
    <lineage>
        <taxon>Bacteria</taxon>
        <taxon>Pseudomonadati</taxon>
        <taxon>Pseudomonadota</taxon>
        <taxon>Gammaproteobacteria</taxon>
        <taxon>Oceanospirillales</taxon>
        <taxon>Halomonadaceae</taxon>
        <taxon>Halomonas</taxon>
    </lineage>
</organism>
<dbReference type="EMBL" id="BJXU01000016">
    <property type="protein sequence ID" value="GEN22550.1"/>
    <property type="molecule type" value="Genomic_DNA"/>
</dbReference>
<dbReference type="OrthoDB" id="9812205at2"/>
<dbReference type="PANTHER" id="PTHR33505">
    <property type="entry name" value="ZGC:162634"/>
    <property type="match status" value="1"/>
</dbReference>
<dbReference type="Gene3D" id="2.20.25.10">
    <property type="match status" value="1"/>
</dbReference>
<gene>
    <name evidence="3" type="ORF">HCU01_04990</name>
    <name evidence="4" type="ORF">SAMN05660971_00343</name>
</gene>
<dbReference type="Proteomes" id="UP000321726">
    <property type="component" value="Unassembled WGS sequence"/>
</dbReference>
<dbReference type="FunFam" id="2.20.25.10:FF:000002">
    <property type="entry name" value="UPF0434 protein YcaR"/>
    <property type="match status" value="1"/>
</dbReference>
<dbReference type="EMBL" id="FRCA01000001">
    <property type="protein sequence ID" value="SHL37187.1"/>
    <property type="molecule type" value="Genomic_DNA"/>
</dbReference>
<protein>
    <recommendedName>
        <fullName evidence="1">UPF0434 protein HCU01_04990</fullName>
    </recommendedName>
</protein>
<dbReference type="Pfam" id="PF03966">
    <property type="entry name" value="Trm112p"/>
    <property type="match status" value="1"/>
</dbReference>
<dbReference type="RefSeq" id="WP_073433284.1">
    <property type="nucleotide sequence ID" value="NZ_BJXU01000016.1"/>
</dbReference>
<dbReference type="PANTHER" id="PTHR33505:SF4">
    <property type="entry name" value="PROTEIN PREY, MITOCHONDRIAL"/>
    <property type="match status" value="1"/>
</dbReference>
<keyword evidence="6" id="KW-1185">Reference proteome</keyword>
<evidence type="ECO:0000313" key="3">
    <source>
        <dbReference type="EMBL" id="GEN22550.1"/>
    </source>
</evidence>
<dbReference type="STRING" id="44933.SAMN05660971_00343"/>
<accession>A0A1M7A394</accession>
<dbReference type="Proteomes" id="UP000184123">
    <property type="component" value="Unassembled WGS sequence"/>
</dbReference>
<evidence type="ECO:0000256" key="2">
    <source>
        <dbReference type="SAM" id="MobiDB-lite"/>
    </source>
</evidence>
<evidence type="ECO:0000313" key="6">
    <source>
        <dbReference type="Proteomes" id="UP000321726"/>
    </source>
</evidence>
<sequence>MDKELLAMLVCPECQGKLKYDREAAELRCQFDGLAYPIRDDIPVMLAEEARRMDIDETLKRSPGSVSPGAPGEQAGNA</sequence>
<evidence type="ECO:0000256" key="1">
    <source>
        <dbReference type="HAMAP-Rule" id="MF_01187"/>
    </source>
</evidence>
<proteinExistence type="inferred from homology"/>
<reference evidence="3 6" key="2">
    <citation type="submission" date="2019-07" db="EMBL/GenBank/DDBJ databases">
        <title>Whole genome shotgun sequence of Halomonas cupida NBRC 102219.</title>
        <authorList>
            <person name="Hosoyama A."/>
            <person name="Uohara A."/>
            <person name="Ohji S."/>
            <person name="Ichikawa N."/>
        </authorList>
    </citation>
    <scope>NUCLEOTIDE SEQUENCE [LARGE SCALE GENOMIC DNA]</scope>
    <source>
        <strain evidence="3 6">NBRC 102219</strain>
    </source>
</reference>
<evidence type="ECO:0000313" key="5">
    <source>
        <dbReference type="Proteomes" id="UP000184123"/>
    </source>
</evidence>
<feature type="region of interest" description="Disordered" evidence="2">
    <location>
        <begin position="55"/>
        <end position="78"/>
    </location>
</feature>
<dbReference type="InterPro" id="IPR005651">
    <property type="entry name" value="Trm112-like"/>
</dbReference>
<comment type="similarity">
    <text evidence="1">Belongs to the UPF0434 family.</text>
</comment>
<dbReference type="AlphaFoldDB" id="A0A1M7A394"/>
<reference evidence="4 5" key="1">
    <citation type="submission" date="2016-11" db="EMBL/GenBank/DDBJ databases">
        <authorList>
            <person name="Jaros S."/>
            <person name="Januszkiewicz K."/>
            <person name="Wedrychowicz H."/>
        </authorList>
    </citation>
    <scope>NUCLEOTIDE SEQUENCE [LARGE SCALE GENOMIC DNA]</scope>
    <source>
        <strain evidence="4 5">DSM 4740</strain>
    </source>
</reference>